<dbReference type="EMBL" id="JAEQNA010000006">
    <property type="protein sequence ID" value="MBL0421958.1"/>
    <property type="molecule type" value="Genomic_DNA"/>
</dbReference>
<evidence type="ECO:0000313" key="2">
    <source>
        <dbReference type="Proteomes" id="UP000613011"/>
    </source>
</evidence>
<comment type="caution">
    <text evidence="1">The sequence shown here is derived from an EMBL/GenBank/DDBJ whole genome shotgun (WGS) entry which is preliminary data.</text>
</comment>
<gene>
    <name evidence="1" type="ORF">JI739_16530</name>
</gene>
<dbReference type="AlphaFoldDB" id="A0A937D7F2"/>
<name>A0A937D7F2_9BURK</name>
<protein>
    <submittedName>
        <fullName evidence="1">Uncharacterized protein</fullName>
    </submittedName>
</protein>
<reference evidence="1" key="1">
    <citation type="submission" date="2021-01" db="EMBL/GenBank/DDBJ databases">
        <title>Ramlibacter sp. strain AW1 16S ribosomal RNA gene Genome sequencing and assembly.</title>
        <authorList>
            <person name="Kang M."/>
        </authorList>
    </citation>
    <scope>NUCLEOTIDE SEQUENCE</scope>
    <source>
        <strain evidence="1">AW1</strain>
    </source>
</reference>
<organism evidence="1 2">
    <name type="scientific">Ramlibacter aurantiacus</name>
    <dbReference type="NCBI Taxonomy" id="2801330"/>
    <lineage>
        <taxon>Bacteria</taxon>
        <taxon>Pseudomonadati</taxon>
        <taxon>Pseudomonadota</taxon>
        <taxon>Betaproteobacteria</taxon>
        <taxon>Burkholderiales</taxon>
        <taxon>Comamonadaceae</taxon>
        <taxon>Ramlibacter</taxon>
    </lineage>
</organism>
<proteinExistence type="predicted"/>
<evidence type="ECO:0000313" key="1">
    <source>
        <dbReference type="EMBL" id="MBL0421958.1"/>
    </source>
</evidence>
<dbReference type="Proteomes" id="UP000613011">
    <property type="component" value="Unassembled WGS sequence"/>
</dbReference>
<keyword evidence="2" id="KW-1185">Reference proteome</keyword>
<dbReference type="RefSeq" id="WP_201685036.1">
    <property type="nucleotide sequence ID" value="NZ_JAEQNA010000006.1"/>
</dbReference>
<accession>A0A937D7F2</accession>
<sequence>MSRCAPGDLAIVVRAEIEANLGRIVRVLHLHDGRGDLVLRHAGDAVWWVEAAAPLTWARNGQRICRTNGPVPDGYLMPIKGDGADDAESLDVDQLATAQAS</sequence>